<dbReference type="Pfam" id="PF07992">
    <property type="entry name" value="Pyr_redox_2"/>
    <property type="match status" value="1"/>
</dbReference>
<accession>A0A0M0KAE5</accession>
<organism evidence="6 7">
    <name type="scientific">Chrysochromulina tobinii</name>
    <dbReference type="NCBI Taxonomy" id="1460289"/>
    <lineage>
        <taxon>Eukaryota</taxon>
        <taxon>Haptista</taxon>
        <taxon>Haptophyta</taxon>
        <taxon>Prymnesiophyceae</taxon>
        <taxon>Prymnesiales</taxon>
        <taxon>Chrysochromulinaceae</taxon>
        <taxon>Chrysochromulina</taxon>
    </lineage>
</organism>
<evidence type="ECO:0000313" key="7">
    <source>
        <dbReference type="Proteomes" id="UP000037460"/>
    </source>
</evidence>
<keyword evidence="2" id="KW-0285">Flavoprotein</keyword>
<comment type="cofactor">
    <cofactor evidence="1">
        <name>FAD</name>
        <dbReference type="ChEBI" id="CHEBI:57692"/>
    </cofactor>
</comment>
<dbReference type="GO" id="GO:0019646">
    <property type="term" value="P:aerobic electron transport chain"/>
    <property type="evidence" value="ECO:0007669"/>
    <property type="project" value="TreeGrafter"/>
</dbReference>
<comment type="caution">
    <text evidence="6">The sequence shown here is derived from an EMBL/GenBank/DDBJ whole genome shotgun (WGS) entry which is preliminary data.</text>
</comment>
<reference evidence="7" key="1">
    <citation type="journal article" date="2015" name="PLoS Genet.">
        <title>Genome Sequence and Transcriptome Analyses of Chrysochromulina tobin: Metabolic Tools for Enhanced Algal Fitness in the Prominent Order Prymnesiales (Haptophyceae).</title>
        <authorList>
            <person name="Hovde B.T."/>
            <person name="Deodato C.R."/>
            <person name="Hunsperger H.M."/>
            <person name="Ryken S.A."/>
            <person name="Yost W."/>
            <person name="Jha R.K."/>
            <person name="Patterson J."/>
            <person name="Monnat R.J. Jr."/>
            <person name="Barlow S.B."/>
            <person name="Starkenburg S.R."/>
            <person name="Cattolico R.A."/>
        </authorList>
    </citation>
    <scope>NUCLEOTIDE SEQUENCE</scope>
    <source>
        <strain evidence="7">CCMP291</strain>
    </source>
</reference>
<keyword evidence="3" id="KW-0274">FAD</keyword>
<dbReference type="EMBL" id="JWZX01000746">
    <property type="protein sequence ID" value="KOO35800.1"/>
    <property type="molecule type" value="Genomic_DNA"/>
</dbReference>
<evidence type="ECO:0000313" key="6">
    <source>
        <dbReference type="EMBL" id="KOO35800.1"/>
    </source>
</evidence>
<dbReference type="PANTHER" id="PTHR42913:SF4">
    <property type="entry name" value="ALTERNATIVE NAD(P)H-UBIQUINONE OXIDOREDUCTASE C1, CHLOROPLASTIC_MITOCHONDRIAL"/>
    <property type="match status" value="1"/>
</dbReference>
<protein>
    <submittedName>
        <fullName evidence="6">NADH fad-containing subunit</fullName>
    </submittedName>
</protein>
<dbReference type="AlphaFoldDB" id="A0A0M0KAE5"/>
<dbReference type="Proteomes" id="UP000037460">
    <property type="component" value="Unassembled WGS sequence"/>
</dbReference>
<dbReference type="GO" id="GO:0003955">
    <property type="term" value="F:NAD(P)H dehydrogenase (quinone) activity"/>
    <property type="evidence" value="ECO:0007669"/>
    <property type="project" value="TreeGrafter"/>
</dbReference>
<evidence type="ECO:0000259" key="5">
    <source>
        <dbReference type="Pfam" id="PF07992"/>
    </source>
</evidence>
<evidence type="ECO:0000256" key="3">
    <source>
        <dbReference type="ARBA" id="ARBA00022827"/>
    </source>
</evidence>
<dbReference type="PANTHER" id="PTHR42913">
    <property type="entry name" value="APOPTOSIS-INDUCING FACTOR 1"/>
    <property type="match status" value="1"/>
</dbReference>
<keyword evidence="4" id="KW-0560">Oxidoreductase</keyword>
<keyword evidence="7" id="KW-1185">Reference proteome</keyword>
<dbReference type="GO" id="GO:0042372">
    <property type="term" value="P:phylloquinone biosynthetic process"/>
    <property type="evidence" value="ECO:0007669"/>
    <property type="project" value="TreeGrafter"/>
</dbReference>
<evidence type="ECO:0000256" key="1">
    <source>
        <dbReference type="ARBA" id="ARBA00001974"/>
    </source>
</evidence>
<dbReference type="SUPFAM" id="SSF51905">
    <property type="entry name" value="FAD/NAD(P)-binding domain"/>
    <property type="match status" value="1"/>
</dbReference>
<name>A0A0M0KAE5_9EUKA</name>
<proteinExistence type="predicted"/>
<dbReference type="InterPro" id="IPR051169">
    <property type="entry name" value="NADH-Q_oxidoreductase"/>
</dbReference>
<evidence type="ECO:0000256" key="4">
    <source>
        <dbReference type="ARBA" id="ARBA00023002"/>
    </source>
</evidence>
<dbReference type="InterPro" id="IPR023753">
    <property type="entry name" value="FAD/NAD-binding_dom"/>
</dbReference>
<dbReference type="InterPro" id="IPR036188">
    <property type="entry name" value="FAD/NAD-bd_sf"/>
</dbReference>
<feature type="domain" description="FAD/NAD(P)-binding" evidence="5">
    <location>
        <begin position="27"/>
        <end position="296"/>
    </location>
</feature>
<dbReference type="GO" id="GO:0009507">
    <property type="term" value="C:chloroplast"/>
    <property type="evidence" value="ECO:0007669"/>
    <property type="project" value="TreeGrafter"/>
</dbReference>
<dbReference type="Gene3D" id="3.50.50.100">
    <property type="match status" value="1"/>
</dbReference>
<gene>
    <name evidence="6" type="ORF">Ctob_012351</name>
</gene>
<evidence type="ECO:0000256" key="2">
    <source>
        <dbReference type="ARBA" id="ARBA00022630"/>
    </source>
</evidence>
<sequence length="392" mass="41314">MLYELATGTATSWEVSPRYEDLLAGTQVEFVRAEVCGLDEAERVVTLRSGTAERQLPYDQCVLAFGLQPRTDAVPGVSEHALTFHSAEDALELKKQLALAQHACRGTGTPLRIGIIGGGYVGVELAANLASALSAAHANGAPAPSVGRPGSCPPSSTHPPQITLVHRSEQLLPGAQPFSRDEAQRRLQSAGVELRLGTRVVNVTPEAISLVPTTAPDGAPVTELPVDLTVWSAGMCPSSVVPGLPLPLDARGRILADATLRVRGHPRLFALGDAAAVVDARRVEAPPTAQAAMQQADYVAWNVRAVVRGEALLPFRYENLGEMLSLGDQSATIAALAQAVRLNGPVAYAVRRAVYAARMPTSTQAAKVGLSWAVDAAFGAMRKAAQLPDKRK</sequence>
<dbReference type="OrthoDB" id="5376590at2759"/>